<gene>
    <name evidence="1" type="ORF">QCA50_003765</name>
</gene>
<dbReference type="Proteomes" id="UP001385951">
    <property type="component" value="Unassembled WGS sequence"/>
</dbReference>
<protein>
    <submittedName>
        <fullName evidence="1">Uncharacterized protein</fullName>
    </submittedName>
</protein>
<name>A0AAW0GRF7_9APHY</name>
<evidence type="ECO:0000313" key="2">
    <source>
        <dbReference type="Proteomes" id="UP001385951"/>
    </source>
</evidence>
<accession>A0AAW0GRF7</accession>
<keyword evidence="2" id="KW-1185">Reference proteome</keyword>
<proteinExistence type="predicted"/>
<dbReference type="EMBL" id="JASBNA010000004">
    <property type="protein sequence ID" value="KAK7692146.1"/>
    <property type="molecule type" value="Genomic_DNA"/>
</dbReference>
<dbReference type="AlphaFoldDB" id="A0AAW0GRF7"/>
<sequence>MSLPNCELHHIDHVSTETRDATSLYSQLGPVITSLRSSCRLEDLDPNNQDGLSWTCVSRLLQLTVDEMCRLDGSQAQVPAGRSIVCSLLSALSNHLAENISSIVDPPFILPDLNELRVSPDVMDGHALMLALLPFTNSVTELNEHSSIASPRECRAEATPSRTTELSLDVTVTSHYVYRSGRTKTMASDPQKPPFPLDVHILPSRVDPASVHVPLFVVADSTNIKYLMISALYQRFIFSIDEPLVGIEVCNNSPVVQVHLGWFMETGDKVPIVHIAYTTRDAVLGRYDLRELSAAHAFAQLILGLQVQAQNISQIMGRPHIRTLCWRLDHIGYSKSKERHEQIMENVATWRRNLPSPRPRSYSATYHRSVSADSPIGHRRASSATRSCPIHDWVIYSDSIGHISSTEEEDEEDEEDVLELINTLYEQSLQQHIMLEAFVFERDVIFISNLSPREDLPNHEHIKTMYDLYTQFNASVCIEKWKTSGSLSHLCSQALETYCNTLVEQNQNQHTPELLDANLIAILEEKLDIILLPSHYLSRLLNGEQNDPVFYHHLWEYFFVAFCYRDGAMIDGINLHFDVKAQMSKNRHAEMLQNDQPFTVADIKKHTEQLSRDALTRCITDAMSSYDATVQEAHIVVSQTHRRIGGICKLDDNIFSKMILQRAQIEPSEGICDIIASRPAVFESSYSTPRNILCPPNSAFIIPDIPTFNKTTGTPSEESQPFSVPQNRYHGHVPEHYSLKWLSKRAAPPPADTKTSDTVVVSSAESNGPLLLPFIITICQETEEDYWAVTQRLTAHLVSAVDMYAHFGIKDYPVWGVFIGGARCGIMMGWRSSVNDRAYVFQRAIRVYDITIPYEAMQFALFLLRARESQRKLPCTDFVSRHLNPDKSMSSSSPADVVLTMDSTCTDPEGIWSSWMRVKQRVDVACLD</sequence>
<reference evidence="1 2" key="1">
    <citation type="submission" date="2022-09" db="EMBL/GenBank/DDBJ databases">
        <authorList>
            <person name="Palmer J.M."/>
        </authorList>
    </citation>
    <scope>NUCLEOTIDE SEQUENCE [LARGE SCALE GENOMIC DNA]</scope>
    <source>
        <strain evidence="1 2">DSM 7382</strain>
    </source>
</reference>
<organism evidence="1 2">
    <name type="scientific">Cerrena zonata</name>
    <dbReference type="NCBI Taxonomy" id="2478898"/>
    <lineage>
        <taxon>Eukaryota</taxon>
        <taxon>Fungi</taxon>
        <taxon>Dikarya</taxon>
        <taxon>Basidiomycota</taxon>
        <taxon>Agaricomycotina</taxon>
        <taxon>Agaricomycetes</taxon>
        <taxon>Polyporales</taxon>
        <taxon>Cerrenaceae</taxon>
        <taxon>Cerrena</taxon>
    </lineage>
</organism>
<evidence type="ECO:0000313" key="1">
    <source>
        <dbReference type="EMBL" id="KAK7692146.1"/>
    </source>
</evidence>
<comment type="caution">
    <text evidence="1">The sequence shown here is derived from an EMBL/GenBank/DDBJ whole genome shotgun (WGS) entry which is preliminary data.</text>
</comment>